<dbReference type="AlphaFoldDB" id="A0A2N9JB64"/>
<reference evidence="1" key="1">
    <citation type="submission" date="2018-02" db="EMBL/GenBank/DDBJ databases">
        <authorList>
            <person name="Cohen D.B."/>
            <person name="Kent A.D."/>
        </authorList>
    </citation>
    <scope>NUCLEOTIDE SEQUENCE</scope>
</reference>
<evidence type="ECO:0000313" key="1">
    <source>
        <dbReference type="EMBL" id="SPD33833.1"/>
    </source>
</evidence>
<evidence type="ECO:0008006" key="2">
    <source>
        <dbReference type="Google" id="ProtNLM"/>
    </source>
</evidence>
<organism evidence="1">
    <name type="scientific">Fagus sylvatica</name>
    <name type="common">Beechnut</name>
    <dbReference type="NCBI Taxonomy" id="28930"/>
    <lineage>
        <taxon>Eukaryota</taxon>
        <taxon>Viridiplantae</taxon>
        <taxon>Streptophyta</taxon>
        <taxon>Embryophyta</taxon>
        <taxon>Tracheophyta</taxon>
        <taxon>Spermatophyta</taxon>
        <taxon>Magnoliopsida</taxon>
        <taxon>eudicotyledons</taxon>
        <taxon>Gunneridae</taxon>
        <taxon>Pentapetalae</taxon>
        <taxon>rosids</taxon>
        <taxon>fabids</taxon>
        <taxon>Fagales</taxon>
        <taxon>Fagaceae</taxon>
        <taxon>Fagus</taxon>
    </lineage>
</organism>
<proteinExistence type="predicted"/>
<accession>A0A2N9JB64</accession>
<name>A0A2N9JB64_FAGSY</name>
<protein>
    <recommendedName>
        <fullName evidence="2">Reverse transcriptase RNase H-like domain-containing protein</fullName>
    </recommendedName>
</protein>
<sequence length="101" mass="11527">MRSPRSVTKAFLKPCFRWQELLAEFDFVLEYKAGRTNQVADALSRKAELAALKLMAHLTSSQVASIKSVYEGKSVEQIQFDSPMNVPEPQARQIYFDKRTS</sequence>
<dbReference type="EMBL" id="OIVN01006475">
    <property type="protein sequence ID" value="SPD33833.1"/>
    <property type="molecule type" value="Genomic_DNA"/>
</dbReference>
<gene>
    <name evidence="1" type="ORF">FSB_LOCUS61715</name>
</gene>